<dbReference type="EMBL" id="MN740798">
    <property type="protein sequence ID" value="QHU12207.1"/>
    <property type="molecule type" value="Genomic_DNA"/>
</dbReference>
<dbReference type="GO" id="GO:0033550">
    <property type="term" value="F:MAP kinase tyrosine phosphatase activity"/>
    <property type="evidence" value="ECO:0007669"/>
    <property type="project" value="TreeGrafter"/>
</dbReference>
<accession>A0A6C0K668</accession>
<dbReference type="GO" id="GO:0005737">
    <property type="term" value="C:cytoplasm"/>
    <property type="evidence" value="ECO:0007669"/>
    <property type="project" value="TreeGrafter"/>
</dbReference>
<evidence type="ECO:0000259" key="4">
    <source>
        <dbReference type="PROSITE" id="PS50056"/>
    </source>
</evidence>
<name>A0A6C0K668_9ZZZZ</name>
<dbReference type="PANTHER" id="PTHR10159">
    <property type="entry name" value="DUAL SPECIFICITY PROTEIN PHOSPHATASE"/>
    <property type="match status" value="1"/>
</dbReference>
<feature type="domain" description="Tyrosine specific protein phosphatases" evidence="4">
    <location>
        <begin position="67"/>
        <end position="124"/>
    </location>
</feature>
<dbReference type="GO" id="GO:0017017">
    <property type="term" value="F:MAP kinase tyrosine/serine/threonine phosphatase activity"/>
    <property type="evidence" value="ECO:0007669"/>
    <property type="project" value="TreeGrafter"/>
</dbReference>
<evidence type="ECO:0000256" key="2">
    <source>
        <dbReference type="ARBA" id="ARBA00022912"/>
    </source>
</evidence>
<proteinExistence type="predicted"/>
<dbReference type="InterPro" id="IPR000387">
    <property type="entry name" value="Tyr_Pase_dom"/>
</dbReference>
<dbReference type="InterPro" id="IPR029021">
    <property type="entry name" value="Prot-tyrosine_phosphatase-like"/>
</dbReference>
<dbReference type="SUPFAM" id="SSF52799">
    <property type="entry name" value="(Phosphotyrosine protein) phosphatases II"/>
    <property type="match status" value="1"/>
</dbReference>
<evidence type="ECO:0008006" key="6">
    <source>
        <dbReference type="Google" id="ProtNLM"/>
    </source>
</evidence>
<keyword evidence="1" id="KW-0378">Hydrolase</keyword>
<dbReference type="PROSITE" id="PS50056">
    <property type="entry name" value="TYR_PHOSPHATASE_2"/>
    <property type="match status" value="1"/>
</dbReference>
<dbReference type="Pfam" id="PF00782">
    <property type="entry name" value="DSPc"/>
    <property type="match status" value="1"/>
</dbReference>
<dbReference type="AlphaFoldDB" id="A0A6C0K668"/>
<dbReference type="CDD" id="cd14498">
    <property type="entry name" value="DSP"/>
    <property type="match status" value="1"/>
</dbReference>
<feature type="domain" description="Tyrosine-protein phosphatase" evidence="3">
    <location>
        <begin position="1"/>
        <end position="146"/>
    </location>
</feature>
<evidence type="ECO:0000313" key="5">
    <source>
        <dbReference type="EMBL" id="QHU12207.1"/>
    </source>
</evidence>
<dbReference type="Gene3D" id="3.90.190.10">
    <property type="entry name" value="Protein tyrosine phosphatase superfamily"/>
    <property type="match status" value="1"/>
</dbReference>
<reference evidence="5" key="1">
    <citation type="journal article" date="2020" name="Nature">
        <title>Giant virus diversity and host interactions through global metagenomics.</title>
        <authorList>
            <person name="Schulz F."/>
            <person name="Roux S."/>
            <person name="Paez-Espino D."/>
            <person name="Jungbluth S."/>
            <person name="Walsh D.A."/>
            <person name="Denef V.J."/>
            <person name="McMahon K.D."/>
            <person name="Konstantinidis K.T."/>
            <person name="Eloe-Fadrosh E.A."/>
            <person name="Kyrpides N.C."/>
            <person name="Woyke T."/>
        </authorList>
    </citation>
    <scope>NUCLEOTIDE SEQUENCE</scope>
    <source>
        <strain evidence="5">GVMAG-S-1101171-110</strain>
    </source>
</reference>
<dbReference type="InterPro" id="IPR020422">
    <property type="entry name" value="TYR_PHOSPHATASE_DUAL_dom"/>
</dbReference>
<dbReference type="SMART" id="SM00195">
    <property type="entry name" value="DSPc"/>
    <property type="match status" value="1"/>
</dbReference>
<organism evidence="5">
    <name type="scientific">viral metagenome</name>
    <dbReference type="NCBI Taxonomy" id="1070528"/>
    <lineage>
        <taxon>unclassified sequences</taxon>
        <taxon>metagenomes</taxon>
        <taxon>organismal metagenomes</taxon>
    </lineage>
</organism>
<dbReference type="GO" id="GO:0008330">
    <property type="term" value="F:protein tyrosine/threonine phosphatase activity"/>
    <property type="evidence" value="ECO:0007669"/>
    <property type="project" value="TreeGrafter"/>
</dbReference>
<dbReference type="GO" id="GO:0043409">
    <property type="term" value="P:negative regulation of MAPK cascade"/>
    <property type="evidence" value="ECO:0007669"/>
    <property type="project" value="TreeGrafter"/>
</dbReference>
<dbReference type="PANTHER" id="PTHR10159:SF519">
    <property type="entry name" value="DUAL SPECIFICITY PROTEIN PHOSPHATASE MPK3"/>
    <property type="match status" value="1"/>
</dbReference>
<protein>
    <recommendedName>
        <fullName evidence="6">Dual specificity phosphatase catalytic domain</fullName>
    </recommendedName>
</protein>
<evidence type="ECO:0000256" key="1">
    <source>
        <dbReference type="ARBA" id="ARBA00022801"/>
    </source>
</evidence>
<dbReference type="InterPro" id="IPR000340">
    <property type="entry name" value="Dual-sp_phosphatase_cat-dom"/>
</dbReference>
<dbReference type="PROSITE" id="PS50054">
    <property type="entry name" value="TYR_PHOSPHATASE_DUAL"/>
    <property type="match status" value="1"/>
</dbReference>
<evidence type="ECO:0000259" key="3">
    <source>
        <dbReference type="PROSITE" id="PS50054"/>
    </source>
</evidence>
<sequence>MSQVTENIWIGSYQDVCNDELLNERKITHVLCCGEELDLRAGYPYSKDRIGHKIPIEDNMADEKTLDRFMEGAAKLNEWISQGRRIIVHCMAGMSRSVSVVITYLIVYKGWSYQTAYTLVKLRRWQTNIHPEFVELLEEMNPSFTHP</sequence>
<keyword evidence="2" id="KW-0904">Protein phosphatase</keyword>